<sequence length="102" mass="11825">MAQPLIIRLITLSLEARSAFTFGTGECIDLADSCQYAARYQKGLIQQTPPNTSILSFGPFIQESWMIETILAHRENHWLILGRILRNKKCFIDLFFRKKKNH</sequence>
<organism evidence="1 2">
    <name type="scientific">Endozoicomonas numazuensis</name>
    <dbReference type="NCBI Taxonomy" id="1137799"/>
    <lineage>
        <taxon>Bacteria</taxon>
        <taxon>Pseudomonadati</taxon>
        <taxon>Pseudomonadota</taxon>
        <taxon>Gammaproteobacteria</taxon>
        <taxon>Oceanospirillales</taxon>
        <taxon>Endozoicomonadaceae</taxon>
        <taxon>Endozoicomonas</taxon>
    </lineage>
</organism>
<dbReference type="EMBL" id="JOKH01000002">
    <property type="protein sequence ID" value="KEQ18324.1"/>
    <property type="molecule type" value="Genomic_DNA"/>
</dbReference>
<comment type="caution">
    <text evidence="1">The sequence shown here is derived from an EMBL/GenBank/DDBJ whole genome shotgun (WGS) entry which is preliminary data.</text>
</comment>
<protein>
    <submittedName>
        <fullName evidence="1">Uncharacterized protein</fullName>
    </submittedName>
</protein>
<gene>
    <name evidence="1" type="ORF">GZ78_12450</name>
</gene>
<reference evidence="1 2" key="1">
    <citation type="submission" date="2014-06" db="EMBL/GenBank/DDBJ databases">
        <title>Whole Genome Sequences of Three Symbiotic Endozoicomonas Bacteria.</title>
        <authorList>
            <person name="Neave M.J."/>
            <person name="Apprill A."/>
            <person name="Voolstra C.R."/>
        </authorList>
    </citation>
    <scope>NUCLEOTIDE SEQUENCE [LARGE SCALE GENOMIC DNA]</scope>
    <source>
        <strain evidence="1 2">DSM 25634</strain>
    </source>
</reference>
<name>A0A081NIQ1_9GAMM</name>
<evidence type="ECO:0000313" key="1">
    <source>
        <dbReference type="EMBL" id="KEQ18324.1"/>
    </source>
</evidence>
<dbReference type="STRING" id="1137799.GZ78_12450"/>
<accession>A0A081NIQ1</accession>
<keyword evidence="2" id="KW-1185">Reference proteome</keyword>
<dbReference type="AlphaFoldDB" id="A0A081NIQ1"/>
<dbReference type="Proteomes" id="UP000028073">
    <property type="component" value="Unassembled WGS sequence"/>
</dbReference>
<proteinExistence type="predicted"/>
<evidence type="ECO:0000313" key="2">
    <source>
        <dbReference type="Proteomes" id="UP000028073"/>
    </source>
</evidence>